<dbReference type="SUPFAM" id="SSF52821">
    <property type="entry name" value="Rhodanese/Cell cycle control phosphatase"/>
    <property type="match status" value="2"/>
</dbReference>
<feature type="domain" description="Rhodanese" evidence="3">
    <location>
        <begin position="165"/>
        <end position="278"/>
    </location>
</feature>
<dbReference type="RefSeq" id="WP_160689908.1">
    <property type="nucleotide sequence ID" value="NZ_CP047897.1"/>
</dbReference>
<dbReference type="CDD" id="cd01448">
    <property type="entry name" value="TST_Repeat_1"/>
    <property type="match status" value="1"/>
</dbReference>
<dbReference type="PROSITE" id="PS50206">
    <property type="entry name" value="RHODANESE_3"/>
    <property type="match status" value="2"/>
</dbReference>
<dbReference type="Pfam" id="PF00581">
    <property type="entry name" value="Rhodanese"/>
    <property type="match status" value="2"/>
</dbReference>
<dbReference type="KEGG" id="nib:GU926_05810"/>
<evidence type="ECO:0000256" key="1">
    <source>
        <dbReference type="ARBA" id="ARBA00022679"/>
    </source>
</evidence>
<feature type="domain" description="Rhodanese" evidence="3">
    <location>
        <begin position="16"/>
        <end position="134"/>
    </location>
</feature>
<keyword evidence="1 4" id="KW-0808">Transferase</keyword>
<organism evidence="4 5">
    <name type="scientific">Nibribacter ruber</name>
    <dbReference type="NCBI Taxonomy" id="2698458"/>
    <lineage>
        <taxon>Bacteria</taxon>
        <taxon>Pseudomonadati</taxon>
        <taxon>Bacteroidota</taxon>
        <taxon>Cytophagia</taxon>
        <taxon>Cytophagales</taxon>
        <taxon>Hymenobacteraceae</taxon>
        <taxon>Nibribacter</taxon>
    </lineage>
</organism>
<dbReference type="SMART" id="SM00450">
    <property type="entry name" value="RHOD"/>
    <property type="match status" value="2"/>
</dbReference>
<reference evidence="4 5" key="1">
    <citation type="submission" date="2020-01" db="EMBL/GenBank/DDBJ databases">
        <authorList>
            <person name="Kim M."/>
        </authorList>
    </citation>
    <scope>NUCLEOTIDE SEQUENCE [LARGE SCALE GENOMIC DNA]</scope>
    <source>
        <strain evidence="4 5">BT10</strain>
    </source>
</reference>
<dbReference type="Gene3D" id="3.40.250.10">
    <property type="entry name" value="Rhodanese-like domain"/>
    <property type="match status" value="2"/>
</dbReference>
<evidence type="ECO:0000313" key="5">
    <source>
        <dbReference type="Proteomes" id="UP000464214"/>
    </source>
</evidence>
<dbReference type="Proteomes" id="UP000464214">
    <property type="component" value="Chromosome"/>
</dbReference>
<dbReference type="GO" id="GO:0004792">
    <property type="term" value="F:thiosulfate-cyanide sulfurtransferase activity"/>
    <property type="evidence" value="ECO:0007669"/>
    <property type="project" value="TreeGrafter"/>
</dbReference>
<dbReference type="AlphaFoldDB" id="A0A6P1NTC9"/>
<evidence type="ECO:0000259" key="3">
    <source>
        <dbReference type="PROSITE" id="PS50206"/>
    </source>
</evidence>
<keyword evidence="2" id="KW-0677">Repeat</keyword>
<accession>A0A6P1NTC9</accession>
<gene>
    <name evidence="4" type="ORF">GU926_05810</name>
</gene>
<dbReference type="InterPro" id="IPR001763">
    <property type="entry name" value="Rhodanese-like_dom"/>
</dbReference>
<dbReference type="InterPro" id="IPR036873">
    <property type="entry name" value="Rhodanese-like_dom_sf"/>
</dbReference>
<dbReference type="EMBL" id="CP047897">
    <property type="protein sequence ID" value="QHL86977.1"/>
    <property type="molecule type" value="Genomic_DNA"/>
</dbReference>
<dbReference type="CDD" id="cd01449">
    <property type="entry name" value="TST_Repeat_2"/>
    <property type="match status" value="1"/>
</dbReference>
<evidence type="ECO:0000256" key="2">
    <source>
        <dbReference type="ARBA" id="ARBA00022737"/>
    </source>
</evidence>
<proteinExistence type="predicted"/>
<evidence type="ECO:0000313" key="4">
    <source>
        <dbReference type="EMBL" id="QHL86977.1"/>
    </source>
</evidence>
<name>A0A6P1NTC9_9BACT</name>
<dbReference type="PANTHER" id="PTHR11364:SF27">
    <property type="entry name" value="SULFURTRANSFERASE"/>
    <property type="match status" value="1"/>
</dbReference>
<dbReference type="PANTHER" id="PTHR11364">
    <property type="entry name" value="THIOSULFATE SULFERTANSFERASE"/>
    <property type="match status" value="1"/>
</dbReference>
<keyword evidence="5" id="KW-1185">Reference proteome</keyword>
<sequence>MKPIISAEDLAVLLKEPAQVVLVDARSGPDAIDNFQKEHLQGAHYVDLENDLAHKNFSAAQGGRHPLPSPKEFSRIMNRLGITPSSRVVVYDDKNGANAAARFWWMVRAMGHEQVHVVDGGYAAAKAAGVPTTQEVEKVECPHFFTNSEWQLPTANLEEVAHAAQHPDYMVIDVREPARYRGEVEPIDEVAGHIPGAVNYPFQDNLDSQGKFLPEEELKTKYTKDLQGKPANHVMVHCGSGVTACHTLLGMAQAGLDLPKLYVGSWSEWSRSGQPMAGLGATKQSS</sequence>
<dbReference type="InterPro" id="IPR045078">
    <property type="entry name" value="TST/MPST-like"/>
</dbReference>
<protein>
    <submittedName>
        <fullName evidence="4">Sulfurtransferase</fullName>
    </submittedName>
</protein>